<name>A0A8H4XIC5_9HYPO</name>
<feature type="transmembrane region" description="Helical" evidence="2">
    <location>
        <begin position="117"/>
        <end position="137"/>
    </location>
</feature>
<protein>
    <submittedName>
        <fullName evidence="3">Uncharacterized protein</fullName>
    </submittedName>
</protein>
<dbReference type="EMBL" id="JABEYC010000639">
    <property type="protein sequence ID" value="KAF4975457.1"/>
    <property type="molecule type" value="Genomic_DNA"/>
</dbReference>
<evidence type="ECO:0000313" key="3">
    <source>
        <dbReference type="EMBL" id="KAF4975457.1"/>
    </source>
</evidence>
<keyword evidence="4" id="KW-1185">Reference proteome</keyword>
<feature type="transmembrane region" description="Helical" evidence="2">
    <location>
        <begin position="84"/>
        <end position="105"/>
    </location>
</feature>
<sequence length="526" mass="57639">MAEKHLEAQRHDGTEPWLEFERFHTPTSQRHEPQQQQHSESTSRIGQPRGDEPQQEQLTQHHGTRNTDKRLHGPKLRKALAANLVRWFITAVFVVAIYIVLWYYSRQSVISPSTKREFNVLIIGLSLGLGLSITFSLEAMAKEIRWWILSLRDWPPCEAELILKAKDLNRIVQLTWVSHSFWIRSYAIAFILLNLVSQIGLATLGLTYATNPANNLAILKPGNVTIPDMSNLVADRVLSSKSQTLSALRYTANSYGSIALAWVWGSMEDIPKPGTLWDNNDPLIYCGGSSCRFVFQESSPNPNKYDLIVSTNRSVEAVGRCRSWKVTSGGSGNQSTITIADDSRSEVELMAVNGVDQTTFMFDASSDQGTTWSEVTAFEASTSNAWYYRCNVSFGPVINAARKEHELGVNITALASSSIALQGYGASSLSSSNSSQQFQSYPAESTYGEPQKGSVGGMGVLMAAFSVGAVAVASQASNGIVVQGLRPLNGVVLEISHWKFVHLILGLTLGVQLLLGVGIAILSNQG</sequence>
<proteinExistence type="predicted"/>
<organism evidence="3 4">
    <name type="scientific">Fusarium zealandicum</name>
    <dbReference type="NCBI Taxonomy" id="1053134"/>
    <lineage>
        <taxon>Eukaryota</taxon>
        <taxon>Fungi</taxon>
        <taxon>Dikarya</taxon>
        <taxon>Ascomycota</taxon>
        <taxon>Pezizomycotina</taxon>
        <taxon>Sordariomycetes</taxon>
        <taxon>Hypocreomycetidae</taxon>
        <taxon>Hypocreales</taxon>
        <taxon>Nectriaceae</taxon>
        <taxon>Fusarium</taxon>
        <taxon>Fusarium staphyleae species complex</taxon>
    </lineage>
</organism>
<gene>
    <name evidence="3" type="ORF">FZEAL_7754</name>
</gene>
<evidence type="ECO:0000256" key="2">
    <source>
        <dbReference type="SAM" id="Phobius"/>
    </source>
</evidence>
<feature type="compositionally biased region" description="Polar residues" evidence="1">
    <location>
        <begin position="34"/>
        <end position="45"/>
    </location>
</feature>
<reference evidence="3" key="2">
    <citation type="submission" date="2020-05" db="EMBL/GenBank/DDBJ databases">
        <authorList>
            <person name="Kim H.-S."/>
            <person name="Proctor R.H."/>
            <person name="Brown D.W."/>
        </authorList>
    </citation>
    <scope>NUCLEOTIDE SEQUENCE</scope>
    <source>
        <strain evidence="3">NRRL 22465</strain>
    </source>
</reference>
<keyword evidence="2" id="KW-1133">Transmembrane helix</keyword>
<dbReference type="OrthoDB" id="3596604at2759"/>
<dbReference type="AlphaFoldDB" id="A0A8H4XIC5"/>
<feature type="compositionally biased region" description="Basic and acidic residues" evidence="1">
    <location>
        <begin position="1"/>
        <end position="33"/>
    </location>
</feature>
<evidence type="ECO:0000256" key="1">
    <source>
        <dbReference type="SAM" id="MobiDB-lite"/>
    </source>
</evidence>
<feature type="transmembrane region" description="Helical" evidence="2">
    <location>
        <begin position="186"/>
        <end position="209"/>
    </location>
</feature>
<feature type="transmembrane region" description="Helical" evidence="2">
    <location>
        <begin position="460"/>
        <end position="480"/>
    </location>
</feature>
<feature type="region of interest" description="Disordered" evidence="1">
    <location>
        <begin position="1"/>
        <end position="71"/>
    </location>
</feature>
<feature type="transmembrane region" description="Helical" evidence="2">
    <location>
        <begin position="500"/>
        <end position="522"/>
    </location>
</feature>
<accession>A0A8H4XIC5</accession>
<evidence type="ECO:0000313" key="4">
    <source>
        <dbReference type="Proteomes" id="UP000635477"/>
    </source>
</evidence>
<reference evidence="3" key="1">
    <citation type="journal article" date="2020" name="BMC Genomics">
        <title>Correction to: Identification and distribution of gene clusters required for synthesis of sphingolipid metabolism inhibitors in diverse species of the filamentous fungus Fusarium.</title>
        <authorList>
            <person name="Kim H.S."/>
            <person name="Lohmar J.M."/>
            <person name="Busman M."/>
            <person name="Brown D.W."/>
            <person name="Naumann T.A."/>
            <person name="Divon H.H."/>
            <person name="Lysoe E."/>
            <person name="Uhlig S."/>
            <person name="Proctor R.H."/>
        </authorList>
    </citation>
    <scope>NUCLEOTIDE SEQUENCE</scope>
    <source>
        <strain evidence="3">NRRL 22465</strain>
    </source>
</reference>
<keyword evidence="2" id="KW-0812">Transmembrane</keyword>
<comment type="caution">
    <text evidence="3">The sequence shown here is derived from an EMBL/GenBank/DDBJ whole genome shotgun (WGS) entry which is preliminary data.</text>
</comment>
<dbReference type="Proteomes" id="UP000635477">
    <property type="component" value="Unassembled WGS sequence"/>
</dbReference>
<keyword evidence="2" id="KW-0472">Membrane</keyword>